<keyword evidence="2" id="KW-0812">Transmembrane</keyword>
<dbReference type="Proteomes" id="UP000275356">
    <property type="component" value="Unassembled WGS sequence"/>
</dbReference>
<keyword evidence="3" id="KW-0732">Signal</keyword>
<dbReference type="AlphaFoldDB" id="A0A3N2D9R4"/>
<keyword evidence="2" id="KW-0472">Membrane</keyword>
<feature type="compositionally biased region" description="Low complexity" evidence="1">
    <location>
        <begin position="240"/>
        <end position="256"/>
    </location>
</feature>
<dbReference type="Gene3D" id="2.60.40.230">
    <property type="entry name" value="Neocarzinostatin-like"/>
    <property type="match status" value="1"/>
</dbReference>
<evidence type="ECO:0000313" key="4">
    <source>
        <dbReference type="EMBL" id="ROR96545.1"/>
    </source>
</evidence>
<keyword evidence="5" id="KW-1185">Reference proteome</keyword>
<dbReference type="SUPFAM" id="SSF49319">
    <property type="entry name" value="Actinoxanthin-like"/>
    <property type="match status" value="1"/>
</dbReference>
<feature type="chain" id="PRO_5018097950" description="Htaa protein" evidence="3">
    <location>
        <begin position="30"/>
        <end position="303"/>
    </location>
</feature>
<protein>
    <recommendedName>
        <fullName evidence="6">Htaa protein</fullName>
    </recommendedName>
</protein>
<keyword evidence="2" id="KW-1133">Transmembrane helix</keyword>
<feature type="transmembrane region" description="Helical" evidence="2">
    <location>
        <begin position="257"/>
        <end position="279"/>
    </location>
</feature>
<reference evidence="4 5" key="1">
    <citation type="submission" date="2018-11" db="EMBL/GenBank/DDBJ databases">
        <title>Sequencing the genomes of 1000 actinobacteria strains.</title>
        <authorList>
            <person name="Klenk H.-P."/>
        </authorList>
    </citation>
    <scope>NUCLEOTIDE SEQUENCE [LARGE SCALE GENOMIC DNA]</scope>
    <source>
        <strain evidence="4 5">DSM 13521</strain>
    </source>
</reference>
<gene>
    <name evidence="4" type="ORF">EDD28_1130</name>
</gene>
<dbReference type="EMBL" id="RKHQ01000001">
    <property type="protein sequence ID" value="ROR96545.1"/>
    <property type="molecule type" value="Genomic_DNA"/>
</dbReference>
<accession>A0A3N2D9R4</accession>
<feature type="region of interest" description="Disordered" evidence="1">
    <location>
        <begin position="31"/>
        <end position="54"/>
    </location>
</feature>
<organism evidence="4 5">
    <name type="scientific">Salana multivorans</name>
    <dbReference type="NCBI Taxonomy" id="120377"/>
    <lineage>
        <taxon>Bacteria</taxon>
        <taxon>Bacillati</taxon>
        <taxon>Actinomycetota</taxon>
        <taxon>Actinomycetes</taxon>
        <taxon>Micrococcales</taxon>
        <taxon>Beutenbergiaceae</taxon>
        <taxon>Salana</taxon>
    </lineage>
</organism>
<dbReference type="InterPro" id="IPR027273">
    <property type="entry name" value="Neocarzinostatin-like"/>
</dbReference>
<sequence>MRSTRILTTAATGLALALGLLGAAAPATAGTGPTGAQVTSTSPAGDAAASDAGPTTLEISGTGFQSVQGGFGGIYVAFGWVSGDGWQPSAGGQSGVDYLYVADGMTAESNTGALRFIAFPGSSTAEEAQGTMGEDGSWSTTLEVAGPVLTLSDSGGSTREVDCRVEQCGVMTFGAHGVKNANNETFLPITFVEPGAGGGDASPEPSDEASAEASESAAPSEEPSASDATEAPDATEQASDDASASGAAVEGEGGSSAVPWLIGGAVALLAVAAAVAGALRKPKDGSGGSAGSAGSDGSGGSAG</sequence>
<evidence type="ECO:0000256" key="1">
    <source>
        <dbReference type="SAM" id="MobiDB-lite"/>
    </source>
</evidence>
<evidence type="ECO:0008006" key="6">
    <source>
        <dbReference type="Google" id="ProtNLM"/>
    </source>
</evidence>
<name>A0A3N2D9R4_9MICO</name>
<feature type="region of interest" description="Disordered" evidence="1">
    <location>
        <begin position="190"/>
        <end position="256"/>
    </location>
</feature>
<evidence type="ECO:0000256" key="3">
    <source>
        <dbReference type="SAM" id="SignalP"/>
    </source>
</evidence>
<feature type="region of interest" description="Disordered" evidence="1">
    <location>
        <begin position="280"/>
        <end position="303"/>
    </location>
</feature>
<dbReference type="OrthoDB" id="4775562at2"/>
<dbReference type="RefSeq" id="WP_123738708.1">
    <property type="nucleotide sequence ID" value="NZ_CALFQU010000049.1"/>
</dbReference>
<feature type="signal peptide" evidence="3">
    <location>
        <begin position="1"/>
        <end position="29"/>
    </location>
</feature>
<evidence type="ECO:0000313" key="5">
    <source>
        <dbReference type="Proteomes" id="UP000275356"/>
    </source>
</evidence>
<feature type="compositionally biased region" description="Gly residues" evidence="1">
    <location>
        <begin position="285"/>
        <end position="303"/>
    </location>
</feature>
<comment type="caution">
    <text evidence="4">The sequence shown here is derived from an EMBL/GenBank/DDBJ whole genome shotgun (WGS) entry which is preliminary data.</text>
</comment>
<evidence type="ECO:0000256" key="2">
    <source>
        <dbReference type="SAM" id="Phobius"/>
    </source>
</evidence>
<feature type="compositionally biased region" description="Low complexity" evidence="1">
    <location>
        <begin position="211"/>
        <end position="232"/>
    </location>
</feature>
<proteinExistence type="predicted"/>